<reference evidence="2 3" key="1">
    <citation type="submission" date="2021-02" db="EMBL/GenBank/DDBJ databases">
        <title>Cotonvirus japonicus, which uses Golgi apparatus of host cells for its virion factory, phylogenetically links tailed tupanvirus and icosahedral mimivirus.</title>
        <authorList>
            <person name="Takahashi H."/>
            <person name="Fukaya S."/>
            <person name="Song C."/>
            <person name="Murata K."/>
            <person name="Takemura M."/>
        </authorList>
    </citation>
    <scope>NUCLEOTIDE SEQUENCE [LARGE SCALE GENOMIC DNA]</scope>
</reference>
<evidence type="ECO:0000313" key="3">
    <source>
        <dbReference type="Proteomes" id="UP001321479"/>
    </source>
</evidence>
<dbReference type="PANTHER" id="PTHR11932">
    <property type="entry name" value="CULLIN"/>
    <property type="match status" value="1"/>
</dbReference>
<dbReference type="InterPro" id="IPR016158">
    <property type="entry name" value="Cullin_homology"/>
</dbReference>
<protein>
    <submittedName>
        <fullName evidence="2">Cullin-like protein</fullName>
    </submittedName>
</protein>
<dbReference type="PROSITE" id="PS50069">
    <property type="entry name" value="CULLIN_2"/>
    <property type="match status" value="1"/>
</dbReference>
<name>A0ABM7NSW0_9VIRU</name>
<dbReference type="RefSeq" id="YP_010841851.1">
    <property type="nucleotide sequence ID" value="NC_079139.1"/>
</dbReference>
<dbReference type="Proteomes" id="UP001321479">
    <property type="component" value="Segment"/>
</dbReference>
<dbReference type="InterPro" id="IPR036317">
    <property type="entry name" value="Cullin_homology_sf"/>
</dbReference>
<evidence type="ECO:0000259" key="1">
    <source>
        <dbReference type="PROSITE" id="PS50069"/>
    </source>
</evidence>
<dbReference type="Gene3D" id="3.30.230.130">
    <property type="entry name" value="Cullin, Chain C, Domain 2"/>
    <property type="match status" value="1"/>
</dbReference>
<keyword evidence="3" id="KW-1185">Reference proteome</keyword>
<proteinExistence type="predicted"/>
<dbReference type="Gene3D" id="1.20.1310.10">
    <property type="entry name" value="Cullin Repeats"/>
    <property type="match status" value="1"/>
</dbReference>
<dbReference type="EMBL" id="AP024483">
    <property type="protein sequence ID" value="BCS83243.1"/>
    <property type="molecule type" value="Genomic_DNA"/>
</dbReference>
<dbReference type="InterPro" id="IPR045093">
    <property type="entry name" value="Cullin"/>
</dbReference>
<dbReference type="SMART" id="SM00182">
    <property type="entry name" value="CULLIN"/>
    <property type="match status" value="1"/>
</dbReference>
<sequence length="513" mass="59564">MDLLENPLINQNLKSVSKSTISTSINKKYDVIIALDENPYEKILERFNQILQEDTFDYNYYQIRNLFSQVSDVTLIVRDIITITQKKLDAINDAIKDSGKFNLSMYTQVWDNYRYFFKNMYYFINHFYTYITEKNINIGKTSMDILFIIETSMFYSKIIDNRENTLSIVSSEICDIDKSNIDQLINFISSIRSFGLVENFIKVDKSNLSGVIKSIINNPGTINTMCYYLDHLIKNTTDKNLINNIEGGTSSIKFMKDKKIGFICKIINILTIYSEKEMLETCYIKFLQTRLFDLYYNNFDLELKIIAILSKSLSKQSTQKMTDMVKDMVNNKNNNLAIHNATILNNKGPYKSLPDISNKILNPIIITKNKWLIFNNLDINIILPLELQCYLEITEKMYGAIYNNQYTINWISTLGMAKFTTILGERNINITCNIFQAIALIVLNSTITITDNLLSEKTNMDINLAHKILLSLFESNILVIKKINDQDVYLVNHNNYTGDFNINIVDEFIQLFE</sequence>
<evidence type="ECO:0000313" key="2">
    <source>
        <dbReference type="EMBL" id="BCS83243.1"/>
    </source>
</evidence>
<accession>A0ABM7NSW0</accession>
<feature type="domain" description="Cullin family profile" evidence="1">
    <location>
        <begin position="220"/>
        <end position="473"/>
    </location>
</feature>
<organism evidence="2 3">
    <name type="scientific">Cotonvirus japonicus</name>
    <dbReference type="NCBI Taxonomy" id="2811091"/>
    <lineage>
        <taxon>Viruses</taxon>
        <taxon>Varidnaviria</taxon>
        <taxon>Bamfordvirae</taxon>
        <taxon>Nucleocytoviricota</taxon>
        <taxon>Megaviricetes</taxon>
        <taxon>Imitervirales</taxon>
        <taxon>Mimiviridae</taxon>
        <taxon>Megamimivirinae</taxon>
        <taxon>Cotonvirus</taxon>
        <taxon>Cotonvirus japonicum</taxon>
    </lineage>
</organism>
<dbReference type="SUPFAM" id="SSF75632">
    <property type="entry name" value="Cullin homology domain"/>
    <property type="match status" value="1"/>
</dbReference>
<dbReference type="GeneID" id="80558448"/>